<evidence type="ECO:0000313" key="2">
    <source>
        <dbReference type="EMBL" id="ROR67313.1"/>
    </source>
</evidence>
<gene>
    <name evidence="2" type="ORF">EDD26_2724</name>
</gene>
<reference evidence="2 3" key="1">
    <citation type="submission" date="2018-11" db="EMBL/GenBank/DDBJ databases">
        <title>Sequencing the genomes of 1000 actinobacteria strains.</title>
        <authorList>
            <person name="Klenk H.-P."/>
        </authorList>
    </citation>
    <scope>NUCLEOTIDE SEQUENCE [LARGE SCALE GENOMIC DNA]</scope>
    <source>
        <strain evidence="2 3">DSM 9580</strain>
    </source>
</reference>
<protein>
    <submittedName>
        <fullName evidence="2">Uncharacterized protein</fullName>
    </submittedName>
</protein>
<proteinExistence type="predicted"/>
<dbReference type="AlphaFoldDB" id="A0A3N2AWD0"/>
<accession>A0A3N2AWD0</accession>
<feature type="transmembrane region" description="Helical" evidence="1">
    <location>
        <begin position="75"/>
        <end position="94"/>
    </location>
</feature>
<keyword evidence="3" id="KW-1185">Reference proteome</keyword>
<keyword evidence="1" id="KW-0812">Transmembrane</keyword>
<dbReference type="EMBL" id="RKHJ01000001">
    <property type="protein sequence ID" value="ROR67313.1"/>
    <property type="molecule type" value="Genomic_DNA"/>
</dbReference>
<feature type="transmembrane region" description="Helical" evidence="1">
    <location>
        <begin position="44"/>
        <end position="63"/>
    </location>
</feature>
<keyword evidence="1" id="KW-0472">Membrane</keyword>
<evidence type="ECO:0000313" key="3">
    <source>
        <dbReference type="Proteomes" id="UP000275456"/>
    </source>
</evidence>
<organism evidence="2 3">
    <name type="scientific">Agrococcus jenensis</name>
    <dbReference type="NCBI Taxonomy" id="46353"/>
    <lineage>
        <taxon>Bacteria</taxon>
        <taxon>Bacillati</taxon>
        <taxon>Actinomycetota</taxon>
        <taxon>Actinomycetes</taxon>
        <taxon>Micrococcales</taxon>
        <taxon>Microbacteriaceae</taxon>
        <taxon>Agrococcus</taxon>
    </lineage>
</organism>
<feature type="transmembrane region" description="Helical" evidence="1">
    <location>
        <begin position="100"/>
        <end position="119"/>
    </location>
</feature>
<dbReference type="RefSeq" id="WP_123698191.1">
    <property type="nucleotide sequence ID" value="NZ_RKHJ01000001.1"/>
</dbReference>
<dbReference type="PROSITE" id="PS51318">
    <property type="entry name" value="TAT"/>
    <property type="match status" value="1"/>
</dbReference>
<evidence type="ECO:0000256" key="1">
    <source>
        <dbReference type="SAM" id="Phobius"/>
    </source>
</evidence>
<dbReference type="InterPro" id="IPR006311">
    <property type="entry name" value="TAT_signal"/>
</dbReference>
<sequence length="131" mass="13401">MRASPRRSRRRILGGLLLAALSIAAVIAIDPAEGGLPGTVRVWAIGTFVAGLVVTVTGALPSAPAGADARPRPRLRGVLLAGTAAFVVTLKVGVDRESSWLTVLLGTSLMTVGVADVVAEHRRARTAADSA</sequence>
<name>A0A3N2AWD0_9MICO</name>
<dbReference type="Proteomes" id="UP000275456">
    <property type="component" value="Unassembled WGS sequence"/>
</dbReference>
<keyword evidence="1" id="KW-1133">Transmembrane helix</keyword>
<comment type="caution">
    <text evidence="2">The sequence shown here is derived from an EMBL/GenBank/DDBJ whole genome shotgun (WGS) entry which is preliminary data.</text>
</comment>